<keyword evidence="2" id="KW-1185">Reference proteome</keyword>
<reference evidence="1" key="1">
    <citation type="submission" date="2023-06" db="EMBL/GenBank/DDBJ databases">
        <authorList>
            <person name="Delattre M."/>
        </authorList>
    </citation>
    <scope>NUCLEOTIDE SEQUENCE</scope>
    <source>
        <strain evidence="1">AF72</strain>
    </source>
</reference>
<organism evidence="1 2">
    <name type="scientific">Mesorhabditis spiculigera</name>
    <dbReference type="NCBI Taxonomy" id="96644"/>
    <lineage>
        <taxon>Eukaryota</taxon>
        <taxon>Metazoa</taxon>
        <taxon>Ecdysozoa</taxon>
        <taxon>Nematoda</taxon>
        <taxon>Chromadorea</taxon>
        <taxon>Rhabditida</taxon>
        <taxon>Rhabditina</taxon>
        <taxon>Rhabditomorpha</taxon>
        <taxon>Rhabditoidea</taxon>
        <taxon>Rhabditidae</taxon>
        <taxon>Mesorhabditinae</taxon>
        <taxon>Mesorhabditis</taxon>
    </lineage>
</organism>
<evidence type="ECO:0000313" key="2">
    <source>
        <dbReference type="Proteomes" id="UP001177023"/>
    </source>
</evidence>
<dbReference type="EMBL" id="CATQJA010002650">
    <property type="protein sequence ID" value="CAJ0577387.1"/>
    <property type="molecule type" value="Genomic_DNA"/>
</dbReference>
<dbReference type="Proteomes" id="UP001177023">
    <property type="component" value="Unassembled WGS sequence"/>
</dbReference>
<proteinExistence type="predicted"/>
<gene>
    <name evidence="1" type="ORF">MSPICULIGERA_LOCUS15660</name>
</gene>
<dbReference type="AlphaFoldDB" id="A0AA36D032"/>
<accession>A0AA36D032</accession>
<sequence>MRVEPIDSTISQVEEYIKLLIDQWLQEKREIKAIVIVMIGKGWHWAAELKPLLERYERIDVEGMHQPFYRIQRRNGDMMALQTSDYELSMRTSSYYLPSPYSQKFREALRISPN</sequence>
<protein>
    <submittedName>
        <fullName evidence="1">Uncharacterized protein</fullName>
    </submittedName>
</protein>
<comment type="caution">
    <text evidence="1">The sequence shown here is derived from an EMBL/GenBank/DDBJ whole genome shotgun (WGS) entry which is preliminary data.</text>
</comment>
<name>A0AA36D032_9BILA</name>
<feature type="non-terminal residue" evidence="1">
    <location>
        <position position="114"/>
    </location>
</feature>
<evidence type="ECO:0000313" key="1">
    <source>
        <dbReference type="EMBL" id="CAJ0577387.1"/>
    </source>
</evidence>